<protein>
    <recommendedName>
        <fullName evidence="3">Retrovirus-related Pol poly from transposon</fullName>
    </recommendedName>
</protein>
<comment type="caution">
    <text evidence="1">The sequence shown here is derived from an EMBL/GenBank/DDBJ whole genome shotgun (WGS) entry which is preliminary data.</text>
</comment>
<keyword evidence="2" id="KW-1185">Reference proteome</keyword>
<evidence type="ECO:0000313" key="2">
    <source>
        <dbReference type="Proteomes" id="UP000276133"/>
    </source>
</evidence>
<dbReference type="OrthoDB" id="10168660at2759"/>
<dbReference type="CDD" id="cd00303">
    <property type="entry name" value="retropepsin_like"/>
    <property type="match status" value="1"/>
</dbReference>
<evidence type="ECO:0000313" key="1">
    <source>
        <dbReference type="EMBL" id="RNA01901.1"/>
    </source>
</evidence>
<accession>A0A3M7PT13</accession>
<dbReference type="Proteomes" id="UP000276133">
    <property type="component" value="Unassembled WGS sequence"/>
</dbReference>
<name>A0A3M7PT13_BRAPC</name>
<gene>
    <name evidence="1" type="ORF">BpHYR1_003807</name>
</gene>
<dbReference type="EMBL" id="REGN01009127">
    <property type="protein sequence ID" value="RNA01901.1"/>
    <property type="molecule type" value="Genomic_DNA"/>
</dbReference>
<reference evidence="1 2" key="1">
    <citation type="journal article" date="2018" name="Sci. Rep.">
        <title>Genomic signatures of local adaptation to the degree of environmental predictability in rotifers.</title>
        <authorList>
            <person name="Franch-Gras L."/>
            <person name="Hahn C."/>
            <person name="Garcia-Roger E.M."/>
            <person name="Carmona M.J."/>
            <person name="Serra M."/>
            <person name="Gomez A."/>
        </authorList>
    </citation>
    <scope>NUCLEOTIDE SEQUENCE [LARGE SCALE GENOMIC DNA]</scope>
    <source>
        <strain evidence="1">HYR1</strain>
    </source>
</reference>
<feature type="non-terminal residue" evidence="1">
    <location>
        <position position="1"/>
    </location>
</feature>
<organism evidence="1 2">
    <name type="scientific">Brachionus plicatilis</name>
    <name type="common">Marine rotifer</name>
    <name type="synonym">Brachionus muelleri</name>
    <dbReference type="NCBI Taxonomy" id="10195"/>
    <lineage>
        <taxon>Eukaryota</taxon>
        <taxon>Metazoa</taxon>
        <taxon>Spiralia</taxon>
        <taxon>Gnathifera</taxon>
        <taxon>Rotifera</taxon>
        <taxon>Eurotatoria</taxon>
        <taxon>Monogononta</taxon>
        <taxon>Pseudotrocha</taxon>
        <taxon>Ploima</taxon>
        <taxon>Brachionidae</taxon>
        <taxon>Brachionus</taxon>
    </lineage>
</organism>
<sequence>ARKGKIKLELFKLKQTGEFDSFLSKFQELANESNMAQEDLILIFSHALKPKCALEVQIREPKTIEEAYKIAIKFEKNLKFISGYLKEHKPRKKLKSLKNGTKTNNLPCDTDDEKINCISLLADSISLLMTNGLINKKNVDRIVFDIGATMSIIAEDCEIKNGIRFWPDGTKVRLADDRIVDVCGKTEALEVNIGGIICELPMLILKHKEYNILRNDGIISKLAPRWLGPYKIFDHDERGNYFLQAETGSGLTQKFPSEKLKIAEKEVFETNVGEVEYSCFGLEENLFCSSSESKAIIETNEVCEHTLEAKRKFTEMHGYSDNLTILNKIHHLLFGIGYKWSKYCTTSDWQPIALEQEECWYMVEKKRCRIETDDYVFDKTMKCSEKICSFYEYPNPKFNCLIRIICMDINA</sequence>
<dbReference type="InterPro" id="IPR021109">
    <property type="entry name" value="Peptidase_aspartic_dom_sf"/>
</dbReference>
<dbReference type="Gene3D" id="2.40.70.10">
    <property type="entry name" value="Acid Proteases"/>
    <property type="match status" value="1"/>
</dbReference>
<proteinExistence type="predicted"/>
<evidence type="ECO:0008006" key="3">
    <source>
        <dbReference type="Google" id="ProtNLM"/>
    </source>
</evidence>
<dbReference type="AlphaFoldDB" id="A0A3M7PT13"/>